<dbReference type="PANTHER" id="PTHR36985">
    <property type="entry name" value="TRANSLOCATION AND ASSEMBLY MODULE SUBUNIT TAMB"/>
    <property type="match status" value="1"/>
</dbReference>
<evidence type="ECO:0000256" key="1">
    <source>
        <dbReference type="ARBA" id="ARBA00004167"/>
    </source>
</evidence>
<keyword evidence="4 5" id="KW-0472">Membrane</keyword>
<dbReference type="Pfam" id="PF04357">
    <property type="entry name" value="TamB"/>
    <property type="match status" value="1"/>
</dbReference>
<sequence>MAPTLRQLRFRRRHIDPTLTPEEREERIKELRRKREARLRVLAVRSVLLAGGLVLALVLLGYWLLTTIGGRDFLLAQIVARLPADAELSWSRAEGPASGPLTLHDVRFTLPRQRDPDCVATATTTCAMGTIVFTAREATVDPAIRPLLGRRLRLDALQITDATLDLPASDTPFELPSWPDSLPQISPPLALQADDLRIDGFRVSSAGEPLIDIAHLRGGLVADDGELHIERLRVDSDRGRFSVHGDYAPGDNYRTDLVATAVLPAAAARTPARLGFVARGDLARMDVALAGNAPGPLRATLVLRENEDDADRPRWQLRAQADSLDPGLLTDPGAAPTDTPLSLQVQADGVGGAATLSGRMQQSEFSAQVLPSQVRIEDQVLQVDPLQLQLFDGRVRLRGHADFTDPGNATFRFAANARDLQWGGGAAGASGTPTPIIEADADLGLAGTMRAWALFGRATLARDGEQAELSLDGRGNAERLQLKTLHVQMPTGTLDATGAVAWAPARGWDIDARLAGFDPGYFAAGWDGAVNGDITSTGQTRVDGGLDITADVTDLGGRLRGRPLDGNARFAMHGAAPVGGTTVYEGEVALSLGGSRIDAEGRVNDRLDIDARFAPLQLADLLPDSAGTLRGTLRLQGPSGAPDIAADLDGSGLRYGDYSADTLAIDGELPWARGDGAMTVRASNLVAGIAFDRLDIDARGAVEDLRVDAQAQGEVGRLDLAGNLDRQGNRWSGTIASLQLAPQRGADWQLQQPAAFSWATGRATLDDFCLASSAGGSLCADADWPRRSVTINGDGLPLSLASAYLPERDGRPWLLRGELAIDAQLRPQGNGWVGQARIASASGGLKFSERARRELIRYDDLLLEANFRPQGIDATLATVFNDDGRLDARITTGWDAYAPLDGEIAFDTDELTWMEMFSPDIVEPTGRLSGRIALGGTRAQPRLGGQAQLANFETGIPSLAIALHDGNLQLNALPDGSARISGSVRSSSAAGNSDGGVLNIDGSLGWRGEETPLVLNLRGTEVLVSDTPDLRAVASPDLQISYRAGEPLRLTGEVAVPEARINLEGLEGGVSTSPDVVVLDPVDPEAGPGTPLAMDLVIIVGDDVRMNGFGLTGSLDGRLHIVARPGREMIATGNLEVGGEYTAYGQDLTITRGHLSWSSDPIGDPIIDLRAEREIGEVTAGVDVSGRASAPQAEVWSNPASSQSEALAYLTLGRPLSSLSGSERGELNAASAALTAGGSLLAGQLGAKIGLDDAGVMQSRALGGSVFGVGKQISPRLYVGYGVSLLGTGTVLTLKYLLDHGFDIEIESSSIENRGSINWRKEK</sequence>
<evidence type="ECO:0000256" key="3">
    <source>
        <dbReference type="ARBA" id="ARBA00022989"/>
    </source>
</evidence>
<name>A0ABU7YYE4_9GAMM</name>
<feature type="transmembrane region" description="Helical" evidence="5">
    <location>
        <begin position="42"/>
        <end position="65"/>
    </location>
</feature>
<accession>A0ABU7YYE4</accession>
<dbReference type="Proteomes" id="UP001355056">
    <property type="component" value="Unassembled WGS sequence"/>
</dbReference>
<dbReference type="RefSeq" id="WP_332616332.1">
    <property type="nucleotide sequence ID" value="NZ_JAXGFP010000003.1"/>
</dbReference>
<comment type="caution">
    <text evidence="7">The sequence shown here is derived from an EMBL/GenBank/DDBJ whole genome shotgun (WGS) entry which is preliminary data.</text>
</comment>
<evidence type="ECO:0000256" key="4">
    <source>
        <dbReference type="ARBA" id="ARBA00023136"/>
    </source>
</evidence>
<evidence type="ECO:0000256" key="2">
    <source>
        <dbReference type="ARBA" id="ARBA00022692"/>
    </source>
</evidence>
<protein>
    <submittedName>
        <fullName evidence="7">Translocation/assembly module TamB domain-containing protein</fullName>
    </submittedName>
</protein>
<reference evidence="7 8" key="1">
    <citation type="journal article" date="2016" name="Int. J. Syst. Evol. Microbiol.">
        <title>Lysobacter erysipheiresistens sp. nov., an antagonist of powdery mildew, isolated from tobacco-cultivated soil.</title>
        <authorList>
            <person name="Xie B."/>
            <person name="Li T."/>
            <person name="Lin X."/>
            <person name="Wang C.J."/>
            <person name="Chen Y.J."/>
            <person name="Liu W.J."/>
            <person name="Zhao Z.W."/>
        </authorList>
    </citation>
    <scope>NUCLEOTIDE SEQUENCE [LARGE SCALE GENOMIC DNA]</scope>
    <source>
        <strain evidence="7 8">RS-LYSO-3</strain>
    </source>
</reference>
<gene>
    <name evidence="7" type="ORF">SNE34_07845</name>
</gene>
<dbReference type="InterPro" id="IPR007452">
    <property type="entry name" value="TamB_C"/>
</dbReference>
<organism evidence="7 8">
    <name type="scientific">Novilysobacter erysipheiresistens</name>
    <dbReference type="NCBI Taxonomy" id="1749332"/>
    <lineage>
        <taxon>Bacteria</taxon>
        <taxon>Pseudomonadati</taxon>
        <taxon>Pseudomonadota</taxon>
        <taxon>Gammaproteobacteria</taxon>
        <taxon>Lysobacterales</taxon>
        <taxon>Lysobacteraceae</taxon>
        <taxon>Novilysobacter</taxon>
    </lineage>
</organism>
<evidence type="ECO:0000256" key="5">
    <source>
        <dbReference type="SAM" id="Phobius"/>
    </source>
</evidence>
<keyword evidence="3 5" id="KW-1133">Transmembrane helix</keyword>
<dbReference type="EMBL" id="JAXGFP010000003">
    <property type="protein sequence ID" value="MEG3183919.1"/>
    <property type="molecule type" value="Genomic_DNA"/>
</dbReference>
<dbReference type="PANTHER" id="PTHR36985:SF1">
    <property type="entry name" value="TRANSLOCATION AND ASSEMBLY MODULE SUBUNIT TAMB"/>
    <property type="match status" value="1"/>
</dbReference>
<evidence type="ECO:0000313" key="7">
    <source>
        <dbReference type="EMBL" id="MEG3183919.1"/>
    </source>
</evidence>
<feature type="domain" description="Translocation and assembly module TamB C-terminal" evidence="6">
    <location>
        <begin position="993"/>
        <end position="1322"/>
    </location>
</feature>
<comment type="subcellular location">
    <subcellularLocation>
        <location evidence="1">Membrane</location>
        <topology evidence="1">Single-pass membrane protein</topology>
    </subcellularLocation>
</comment>
<keyword evidence="2 5" id="KW-0812">Transmembrane</keyword>
<evidence type="ECO:0000313" key="8">
    <source>
        <dbReference type="Proteomes" id="UP001355056"/>
    </source>
</evidence>
<keyword evidence="8" id="KW-1185">Reference proteome</keyword>
<evidence type="ECO:0000259" key="6">
    <source>
        <dbReference type="Pfam" id="PF04357"/>
    </source>
</evidence>
<proteinExistence type="predicted"/>